<evidence type="ECO:0000256" key="3">
    <source>
        <dbReference type="SAM" id="MobiDB-lite"/>
    </source>
</evidence>
<evidence type="ECO:0000259" key="5">
    <source>
        <dbReference type="Pfam" id="PF13407"/>
    </source>
</evidence>
<dbReference type="PANTHER" id="PTHR30036:SF1">
    <property type="entry name" value="D-XYLOSE-BINDING PERIPLASMIC PROTEIN"/>
    <property type="match status" value="1"/>
</dbReference>
<gene>
    <name evidence="6" type="ORF">ADIAG_02257</name>
</gene>
<dbReference type="PROSITE" id="PS51257">
    <property type="entry name" value="PROKAR_LIPOPROTEIN"/>
    <property type="match status" value="1"/>
</dbReference>
<keyword evidence="7" id="KW-1185">Reference proteome</keyword>
<evidence type="ECO:0000256" key="4">
    <source>
        <dbReference type="SAM" id="SignalP"/>
    </source>
</evidence>
<dbReference type="Proteomes" id="UP000012015">
    <property type="component" value="Unassembled WGS sequence"/>
</dbReference>
<dbReference type="eggNOG" id="COG4213">
    <property type="taxonomic scope" value="Bacteria"/>
</dbReference>
<dbReference type="AlphaFoldDB" id="M7MTA2"/>
<feature type="compositionally biased region" description="Polar residues" evidence="3">
    <location>
        <begin position="225"/>
        <end position="240"/>
    </location>
</feature>
<dbReference type="Pfam" id="PF13407">
    <property type="entry name" value="Peripla_BP_4"/>
    <property type="match status" value="1"/>
</dbReference>
<dbReference type="PATRIC" id="fig|1276920.7.peg.2260"/>
<evidence type="ECO:0000256" key="1">
    <source>
        <dbReference type="ARBA" id="ARBA00004196"/>
    </source>
</evidence>
<evidence type="ECO:0000256" key="2">
    <source>
        <dbReference type="ARBA" id="ARBA00022729"/>
    </source>
</evidence>
<dbReference type="InterPro" id="IPR028082">
    <property type="entry name" value="Peripla_BP_I"/>
</dbReference>
<dbReference type="GO" id="GO:0030246">
    <property type="term" value="F:carbohydrate binding"/>
    <property type="evidence" value="ECO:0007669"/>
    <property type="project" value="TreeGrafter"/>
</dbReference>
<dbReference type="InterPro" id="IPR025997">
    <property type="entry name" value="SBP_2_dom"/>
</dbReference>
<dbReference type="GO" id="GO:0030288">
    <property type="term" value="C:outer membrane-bounded periplasmic space"/>
    <property type="evidence" value="ECO:0007669"/>
    <property type="project" value="TreeGrafter"/>
</dbReference>
<reference evidence="6 7" key="1">
    <citation type="journal article" date="2013" name="Genome Announc.">
        <title>Draft Genome Sequence of Arthrobacter gangotriensis Strain Lz1yT, Isolated from a Penguin Rookery Soil Sample Collected in Antarctica, near the Indian Station Dakshin Gangotri.</title>
        <authorList>
            <person name="Shivaji S."/>
            <person name="Ara S."/>
            <person name="Bandi S."/>
            <person name="Singh A."/>
            <person name="Kumar Pinnaka A."/>
        </authorList>
    </citation>
    <scope>NUCLEOTIDE SEQUENCE [LARGE SCALE GENOMIC DNA]</scope>
    <source>
        <strain evidence="6 7">Lz1y</strain>
    </source>
</reference>
<comment type="caution">
    <text evidence="6">The sequence shown here is derived from an EMBL/GenBank/DDBJ whole genome shotgun (WGS) entry which is preliminary data.</text>
</comment>
<feature type="chain" id="PRO_5038849046" evidence="4">
    <location>
        <begin position="25"/>
        <end position="250"/>
    </location>
</feature>
<protein>
    <submittedName>
        <fullName evidence="6">D-xylose-binding protein</fullName>
    </submittedName>
</protein>
<evidence type="ECO:0000313" key="6">
    <source>
        <dbReference type="EMBL" id="EMQ98241.1"/>
    </source>
</evidence>
<comment type="subcellular location">
    <subcellularLocation>
        <location evidence="1">Cell envelope</location>
    </subcellularLocation>
</comment>
<name>M7MTA2_9MICC</name>
<evidence type="ECO:0000313" key="7">
    <source>
        <dbReference type="Proteomes" id="UP000012015"/>
    </source>
</evidence>
<feature type="signal peptide" evidence="4">
    <location>
        <begin position="1"/>
        <end position="24"/>
    </location>
</feature>
<organism evidence="6 7">
    <name type="scientific">Paeniglutamicibacter gangotriensis Lz1y</name>
    <dbReference type="NCBI Taxonomy" id="1276920"/>
    <lineage>
        <taxon>Bacteria</taxon>
        <taxon>Bacillati</taxon>
        <taxon>Actinomycetota</taxon>
        <taxon>Actinomycetes</taxon>
        <taxon>Micrococcales</taxon>
        <taxon>Micrococcaceae</taxon>
        <taxon>Paeniglutamicibacter</taxon>
    </lineage>
</organism>
<dbReference type="Gene3D" id="3.40.50.2300">
    <property type="match status" value="1"/>
</dbReference>
<sequence>MMKLGYKLATVAVGALLTATTLTACGSSDPETTSSDGSAGPAVEIGLLLPETKTTRYEPFDRPLFEAKMKSLGNYDVAYSNAAQDAAKQQQHAESALTNGVKVLVLGPVNAQSASSIVAGATAPEVPVISYDRLVAGTPDLAYYISFHNEQVGVLQANALMDKLTKDGTKDPSILMVNGSSADGNAVLFTKGAHSVFDKSEVKILAKYDTPDWSPDKAQEWVAGQVTQHTGRSTRSTQPMTAPPAVQWQH</sequence>
<proteinExistence type="predicted"/>
<feature type="region of interest" description="Disordered" evidence="3">
    <location>
        <begin position="225"/>
        <end position="250"/>
    </location>
</feature>
<keyword evidence="2 4" id="KW-0732">Signal</keyword>
<feature type="domain" description="Periplasmic binding protein" evidence="5">
    <location>
        <begin position="45"/>
        <end position="228"/>
    </location>
</feature>
<dbReference type="SUPFAM" id="SSF53822">
    <property type="entry name" value="Periplasmic binding protein-like I"/>
    <property type="match status" value="1"/>
</dbReference>
<dbReference type="STRING" id="1276920.ADIAG_02257"/>
<accession>M7MTA2</accession>
<dbReference type="InterPro" id="IPR050555">
    <property type="entry name" value="Bact_Solute-Bind_Prot2"/>
</dbReference>
<dbReference type="EMBL" id="AOCK01000006">
    <property type="protein sequence ID" value="EMQ98241.1"/>
    <property type="molecule type" value="Genomic_DNA"/>
</dbReference>
<dbReference type="PANTHER" id="PTHR30036">
    <property type="entry name" value="D-XYLOSE-BINDING PERIPLASMIC PROTEIN"/>
    <property type="match status" value="1"/>
</dbReference>